<feature type="coiled-coil region" evidence="6">
    <location>
        <begin position="341"/>
        <end position="375"/>
    </location>
</feature>
<dbReference type="PANTHER" id="PTHR31391">
    <property type="entry name" value="B3 DOMAIN-CONTAINING PROTEIN OS11G0197600-RELATED"/>
    <property type="match status" value="1"/>
</dbReference>
<evidence type="ECO:0000256" key="7">
    <source>
        <dbReference type="SAM" id="MobiDB-lite"/>
    </source>
</evidence>
<feature type="region of interest" description="Disordered" evidence="7">
    <location>
        <begin position="160"/>
        <end position="184"/>
    </location>
</feature>
<name>A0A2Z7D7R6_9LAMI</name>
<reference evidence="9 10" key="1">
    <citation type="journal article" date="2015" name="Proc. Natl. Acad. Sci. U.S.A.">
        <title>The resurrection genome of Boea hygrometrica: A blueprint for survival of dehydration.</title>
        <authorList>
            <person name="Xiao L."/>
            <person name="Yang G."/>
            <person name="Zhang L."/>
            <person name="Yang X."/>
            <person name="Zhao S."/>
            <person name="Ji Z."/>
            <person name="Zhou Q."/>
            <person name="Hu M."/>
            <person name="Wang Y."/>
            <person name="Chen M."/>
            <person name="Xu Y."/>
            <person name="Jin H."/>
            <person name="Xiao X."/>
            <person name="Hu G."/>
            <person name="Bao F."/>
            <person name="Hu Y."/>
            <person name="Wan P."/>
            <person name="Li L."/>
            <person name="Deng X."/>
            <person name="Kuang T."/>
            <person name="Xiang C."/>
            <person name="Zhu J.K."/>
            <person name="Oliver M.J."/>
            <person name="He Y."/>
        </authorList>
    </citation>
    <scope>NUCLEOTIDE SEQUENCE [LARGE SCALE GENOMIC DNA]</scope>
    <source>
        <strain evidence="10">cv. XS01</strain>
    </source>
</reference>
<dbReference type="SMART" id="SM01019">
    <property type="entry name" value="B3"/>
    <property type="match status" value="1"/>
</dbReference>
<evidence type="ECO:0000256" key="4">
    <source>
        <dbReference type="ARBA" id="ARBA00023163"/>
    </source>
</evidence>
<keyword evidence="3" id="KW-0238">DNA-binding</keyword>
<proteinExistence type="predicted"/>
<dbReference type="InterPro" id="IPR015300">
    <property type="entry name" value="DNA-bd_pseudobarrel_sf"/>
</dbReference>
<sequence length="388" mass="43900">MNSASCNCALNGATLVQAKLSLEFHSLVKLVTQQQVPGGKEQFLVLPKKFCYEHLPMDNDTVVFLDEKNRRFSTGYRFRKCRFQVGWRAFVYANRLDKGDVLVLHLIEPLTFKVYIVRACRPKKVNGAIQNPGKVVLTGTENGDPVSEDARYRMVVKKESQDTFRDDSDKGDTTERLKFDHRPTPSRDNICSDVSGGIRFSASVLKFQDVKRFEDFQIHVDGLILDSELPVDAKVKYYALCCSQKMFLHKRVTGLSRSLVVGMISETANIADAIKSTSLAASLHNLESWDNTLKAFEDLGMSVGFLRTRIDMLVKVSRKYETINESKSAEYKLIEEKKRSLNEIVSTMDALRKSMEALKELIKNLEAKIDGDMEGLGSEFNRIATAPW</sequence>
<protein>
    <recommendedName>
        <fullName evidence="8">TF-B3 domain-containing protein</fullName>
    </recommendedName>
</protein>
<evidence type="ECO:0000259" key="8">
    <source>
        <dbReference type="PROSITE" id="PS50863"/>
    </source>
</evidence>
<dbReference type="AlphaFoldDB" id="A0A2Z7D7R6"/>
<keyword evidence="6" id="KW-0175">Coiled coil</keyword>
<dbReference type="PROSITE" id="PS50863">
    <property type="entry name" value="B3"/>
    <property type="match status" value="1"/>
</dbReference>
<evidence type="ECO:0000256" key="5">
    <source>
        <dbReference type="ARBA" id="ARBA00023242"/>
    </source>
</evidence>
<dbReference type="Gene3D" id="2.40.330.10">
    <property type="entry name" value="DNA-binding pseudobarrel domain"/>
    <property type="match status" value="1"/>
</dbReference>
<evidence type="ECO:0000313" key="9">
    <source>
        <dbReference type="EMBL" id="KZV55680.1"/>
    </source>
</evidence>
<evidence type="ECO:0000313" key="10">
    <source>
        <dbReference type="Proteomes" id="UP000250235"/>
    </source>
</evidence>
<gene>
    <name evidence="9" type="ORF">F511_24357</name>
</gene>
<evidence type="ECO:0000256" key="1">
    <source>
        <dbReference type="ARBA" id="ARBA00004123"/>
    </source>
</evidence>
<dbReference type="InterPro" id="IPR003340">
    <property type="entry name" value="B3_DNA-bd"/>
</dbReference>
<dbReference type="GO" id="GO:0005634">
    <property type="term" value="C:nucleus"/>
    <property type="evidence" value="ECO:0007669"/>
    <property type="project" value="UniProtKB-SubCell"/>
</dbReference>
<dbReference type="SUPFAM" id="SSF101936">
    <property type="entry name" value="DNA-binding pseudobarrel domain"/>
    <property type="match status" value="1"/>
</dbReference>
<keyword evidence="5" id="KW-0539">Nucleus</keyword>
<dbReference type="PANTHER" id="PTHR31391:SF101">
    <property type="entry name" value="B3 DOMAIN-CONTAINING PROTEIN OS01G0234100"/>
    <property type="match status" value="1"/>
</dbReference>
<keyword evidence="10" id="KW-1185">Reference proteome</keyword>
<keyword evidence="4" id="KW-0804">Transcription</keyword>
<keyword evidence="2" id="KW-0805">Transcription regulation</keyword>
<organism evidence="9 10">
    <name type="scientific">Dorcoceras hygrometricum</name>
    <dbReference type="NCBI Taxonomy" id="472368"/>
    <lineage>
        <taxon>Eukaryota</taxon>
        <taxon>Viridiplantae</taxon>
        <taxon>Streptophyta</taxon>
        <taxon>Embryophyta</taxon>
        <taxon>Tracheophyta</taxon>
        <taxon>Spermatophyta</taxon>
        <taxon>Magnoliopsida</taxon>
        <taxon>eudicotyledons</taxon>
        <taxon>Gunneridae</taxon>
        <taxon>Pentapetalae</taxon>
        <taxon>asterids</taxon>
        <taxon>lamiids</taxon>
        <taxon>Lamiales</taxon>
        <taxon>Gesneriaceae</taxon>
        <taxon>Didymocarpoideae</taxon>
        <taxon>Trichosporeae</taxon>
        <taxon>Loxocarpinae</taxon>
        <taxon>Dorcoceras</taxon>
    </lineage>
</organism>
<evidence type="ECO:0000256" key="2">
    <source>
        <dbReference type="ARBA" id="ARBA00023015"/>
    </source>
</evidence>
<dbReference type="EMBL" id="KQ988468">
    <property type="protein sequence ID" value="KZV55680.1"/>
    <property type="molecule type" value="Genomic_DNA"/>
</dbReference>
<evidence type="ECO:0000256" key="6">
    <source>
        <dbReference type="SAM" id="Coils"/>
    </source>
</evidence>
<feature type="domain" description="TF-B3" evidence="8">
    <location>
        <begin position="29"/>
        <end position="120"/>
    </location>
</feature>
<dbReference type="Pfam" id="PF02362">
    <property type="entry name" value="B3"/>
    <property type="match status" value="1"/>
</dbReference>
<dbReference type="InterPro" id="IPR044837">
    <property type="entry name" value="REM16-like"/>
</dbReference>
<dbReference type="OrthoDB" id="1909330at2759"/>
<evidence type="ECO:0000256" key="3">
    <source>
        <dbReference type="ARBA" id="ARBA00023125"/>
    </source>
</evidence>
<dbReference type="Proteomes" id="UP000250235">
    <property type="component" value="Unassembled WGS sequence"/>
</dbReference>
<comment type="subcellular location">
    <subcellularLocation>
        <location evidence="1">Nucleus</location>
    </subcellularLocation>
</comment>
<accession>A0A2Z7D7R6</accession>
<dbReference type="CDD" id="cd10017">
    <property type="entry name" value="B3_DNA"/>
    <property type="match status" value="1"/>
</dbReference>
<dbReference type="GO" id="GO:0003677">
    <property type="term" value="F:DNA binding"/>
    <property type="evidence" value="ECO:0007669"/>
    <property type="project" value="UniProtKB-KW"/>
</dbReference>